<organism evidence="4 5">
    <name type="scientific">Cylicocyclus nassatus</name>
    <name type="common">Nematode worm</name>
    <dbReference type="NCBI Taxonomy" id="53992"/>
    <lineage>
        <taxon>Eukaryota</taxon>
        <taxon>Metazoa</taxon>
        <taxon>Ecdysozoa</taxon>
        <taxon>Nematoda</taxon>
        <taxon>Chromadorea</taxon>
        <taxon>Rhabditida</taxon>
        <taxon>Rhabditina</taxon>
        <taxon>Rhabditomorpha</taxon>
        <taxon>Strongyloidea</taxon>
        <taxon>Strongylidae</taxon>
        <taxon>Cylicocyclus</taxon>
    </lineage>
</organism>
<dbReference type="Gene3D" id="3.20.20.70">
    <property type="entry name" value="Aldolase class I"/>
    <property type="match status" value="1"/>
</dbReference>
<dbReference type="CDD" id="cd04733">
    <property type="entry name" value="OYE_like_2_FMN"/>
    <property type="match status" value="1"/>
</dbReference>
<reference evidence="4" key="1">
    <citation type="submission" date="2023-07" db="EMBL/GenBank/DDBJ databases">
        <authorList>
            <consortium name="CYATHOMIX"/>
        </authorList>
    </citation>
    <scope>NUCLEOTIDE SEQUENCE</scope>
    <source>
        <strain evidence="4">N/A</strain>
    </source>
</reference>
<dbReference type="Proteomes" id="UP001176961">
    <property type="component" value="Unassembled WGS sequence"/>
</dbReference>
<evidence type="ECO:0000313" key="5">
    <source>
        <dbReference type="Proteomes" id="UP001176961"/>
    </source>
</evidence>
<dbReference type="AlphaFoldDB" id="A0AA36DJA3"/>
<protein>
    <recommendedName>
        <fullName evidence="3">NADH:flavin oxidoreductase/NADH oxidase N-terminal domain-containing protein</fullName>
    </recommendedName>
</protein>
<dbReference type="Pfam" id="PF00724">
    <property type="entry name" value="Oxidored_FMN"/>
    <property type="match status" value="1"/>
</dbReference>
<dbReference type="PANTHER" id="PTHR43656">
    <property type="entry name" value="BINDING OXIDOREDUCTASE, PUTATIVE (AFU_ORTHOLOGUE AFUA_2G08260)-RELATED"/>
    <property type="match status" value="1"/>
</dbReference>
<evidence type="ECO:0000256" key="1">
    <source>
        <dbReference type="ARBA" id="ARBA00022630"/>
    </source>
</evidence>
<dbReference type="InterPro" id="IPR013785">
    <property type="entry name" value="Aldolase_TIM"/>
</dbReference>
<sequence>MVFERVPAEPADVSILGTPLTFRNHRKAKNRFLKAALSERLATWDYEDLSKRGIPTQELINIYDKWGNSGYGVILTGNVAVEPRNLENAGNMIISRENDSPDLRKVYSELATASKQDGALVVMQITQAGRQTPLAVNEYPYSSSDVQLVGPGIQCGKPIPLALDQIKTEVIDRFVYASKVAYETGYDGVQLHGAHGYLLSQFLSPTTNKRTDRYGGSIENRVRIIVEIFEAIRYARSFPTIPPATGFIVGIKINSVEFQAEGLTTDDAKAACAILEECGFDFVELSGGTMEKIGFQHMRESTKKREAFFLDFAEQIRPVFKETIVYVTGGFRTAKCMANSIESGITDGVGLGRPATAEPDLPRKILEESCLSAPDTKIDQSDFKITLMASFAQMGQMGKLPMRFLNNVCEGIADLSNPEESQNFQKELGAYFKWMMERTAARKPIYGVFQYKNLF</sequence>
<dbReference type="EMBL" id="CATQJL010000001">
    <property type="protein sequence ID" value="CAJ0588687.1"/>
    <property type="molecule type" value="Genomic_DNA"/>
</dbReference>
<dbReference type="GO" id="GO:0016491">
    <property type="term" value="F:oxidoreductase activity"/>
    <property type="evidence" value="ECO:0007669"/>
    <property type="project" value="UniProtKB-KW"/>
</dbReference>
<evidence type="ECO:0000259" key="3">
    <source>
        <dbReference type="Pfam" id="PF00724"/>
    </source>
</evidence>
<proteinExistence type="predicted"/>
<dbReference type="InterPro" id="IPR051799">
    <property type="entry name" value="NADH_flavin_oxidoreductase"/>
</dbReference>
<evidence type="ECO:0000256" key="2">
    <source>
        <dbReference type="ARBA" id="ARBA00023002"/>
    </source>
</evidence>
<keyword evidence="5" id="KW-1185">Reference proteome</keyword>
<keyword evidence="2" id="KW-0560">Oxidoreductase</keyword>
<dbReference type="PANTHER" id="PTHR43656:SF5">
    <property type="entry name" value="NADH:FLAVIN OXIDOREDUCTASE_NADH OXIDASE N-TERMINAL DOMAIN-CONTAINING PROTEIN"/>
    <property type="match status" value="1"/>
</dbReference>
<name>A0AA36DJA3_CYLNA</name>
<dbReference type="SUPFAM" id="SSF51395">
    <property type="entry name" value="FMN-linked oxidoreductases"/>
    <property type="match status" value="1"/>
</dbReference>
<accession>A0AA36DJA3</accession>
<dbReference type="GO" id="GO:0010181">
    <property type="term" value="F:FMN binding"/>
    <property type="evidence" value="ECO:0007669"/>
    <property type="project" value="InterPro"/>
</dbReference>
<comment type="caution">
    <text evidence="4">The sequence shown here is derived from an EMBL/GenBank/DDBJ whole genome shotgun (WGS) entry which is preliminary data.</text>
</comment>
<keyword evidence="1" id="KW-0285">Flavoprotein</keyword>
<gene>
    <name evidence="4" type="ORF">CYNAS_LOCUS670</name>
</gene>
<evidence type="ECO:0000313" key="4">
    <source>
        <dbReference type="EMBL" id="CAJ0588687.1"/>
    </source>
</evidence>
<dbReference type="InterPro" id="IPR001155">
    <property type="entry name" value="OxRdtase_FMN_N"/>
</dbReference>
<feature type="domain" description="NADH:flavin oxidoreductase/NADH oxidase N-terminal" evidence="3">
    <location>
        <begin position="18"/>
        <end position="367"/>
    </location>
</feature>